<evidence type="ECO:0000313" key="3">
    <source>
        <dbReference type="RefSeq" id="XP_014472709.1"/>
    </source>
</evidence>
<organism evidence="2 3">
    <name type="scientific">Dinoponera quadriceps</name>
    <name type="common">South American ant</name>
    <dbReference type="NCBI Taxonomy" id="609295"/>
    <lineage>
        <taxon>Eukaryota</taxon>
        <taxon>Metazoa</taxon>
        <taxon>Ecdysozoa</taxon>
        <taxon>Arthropoda</taxon>
        <taxon>Hexapoda</taxon>
        <taxon>Insecta</taxon>
        <taxon>Pterygota</taxon>
        <taxon>Neoptera</taxon>
        <taxon>Endopterygota</taxon>
        <taxon>Hymenoptera</taxon>
        <taxon>Apocrita</taxon>
        <taxon>Aculeata</taxon>
        <taxon>Formicoidea</taxon>
        <taxon>Formicidae</taxon>
        <taxon>Ponerinae</taxon>
        <taxon>Ponerini</taxon>
        <taxon>Dinoponera</taxon>
    </lineage>
</organism>
<dbReference type="PANTHER" id="PTHR39951:SF2">
    <property type="entry name" value="IP05660P"/>
    <property type="match status" value="1"/>
</dbReference>
<keyword evidence="1" id="KW-0732">Signal</keyword>
<evidence type="ECO:0000313" key="2">
    <source>
        <dbReference type="Proteomes" id="UP000515204"/>
    </source>
</evidence>
<gene>
    <name evidence="3" type="primary">LOC106743413</name>
</gene>
<reference evidence="3" key="1">
    <citation type="submission" date="2025-08" db="UniProtKB">
        <authorList>
            <consortium name="RefSeq"/>
        </authorList>
    </citation>
    <scope>IDENTIFICATION</scope>
</reference>
<dbReference type="GeneID" id="106743413"/>
<evidence type="ECO:0000256" key="1">
    <source>
        <dbReference type="SAM" id="SignalP"/>
    </source>
</evidence>
<name>A0A6P3X497_DINQU</name>
<dbReference type="AlphaFoldDB" id="A0A6P3X497"/>
<accession>A0A6P3X497</accession>
<feature type="chain" id="PRO_5028174658" evidence="1">
    <location>
        <begin position="27"/>
        <end position="99"/>
    </location>
</feature>
<keyword evidence="2" id="KW-1185">Reference proteome</keyword>
<dbReference type="KEGG" id="dqu:106743413"/>
<dbReference type="Proteomes" id="UP000515204">
    <property type="component" value="Unplaced"/>
</dbReference>
<protein>
    <submittedName>
        <fullName evidence="3">Uncharacterized protein LOC106743413</fullName>
    </submittedName>
</protein>
<dbReference type="PANTHER" id="PTHR39951">
    <property type="entry name" value="FI22632P1"/>
    <property type="match status" value="1"/>
</dbReference>
<sequence>MDRDYFLLIAVLLPALLLHDEMIVSATSPVFTFIHDIIQHNIAGAPVVHQKTEWDFDPEVGKQRRARYEQENGRFGEIAIAKIGMGIGYKGPWGKLVDN</sequence>
<feature type="signal peptide" evidence="1">
    <location>
        <begin position="1"/>
        <end position="26"/>
    </location>
</feature>
<dbReference type="OrthoDB" id="7677333at2759"/>
<dbReference type="RefSeq" id="XP_014472709.1">
    <property type="nucleotide sequence ID" value="XM_014617223.1"/>
</dbReference>
<proteinExistence type="predicted"/>